<gene>
    <name evidence="1" type="ORF">KSF_069760</name>
</gene>
<dbReference type="Proteomes" id="UP000597444">
    <property type="component" value="Unassembled WGS sequence"/>
</dbReference>
<reference evidence="1" key="1">
    <citation type="submission" date="2020-10" db="EMBL/GenBank/DDBJ databases">
        <title>Taxonomic study of unclassified bacteria belonging to the class Ktedonobacteria.</title>
        <authorList>
            <person name="Yabe S."/>
            <person name="Wang C.M."/>
            <person name="Zheng Y."/>
            <person name="Sakai Y."/>
            <person name="Cavaletti L."/>
            <person name="Monciardini P."/>
            <person name="Donadio S."/>
        </authorList>
    </citation>
    <scope>NUCLEOTIDE SEQUENCE</scope>
    <source>
        <strain evidence="1">ID150040</strain>
    </source>
</reference>
<dbReference type="AlphaFoldDB" id="A0A8J3IQU5"/>
<name>A0A8J3IQU5_9CHLR</name>
<evidence type="ECO:0000313" key="1">
    <source>
        <dbReference type="EMBL" id="GHO96928.1"/>
    </source>
</evidence>
<sequence>MRFTKKPYDMNAMVCLMNMGAVTKCESQQNWFSPTPFTDNTQKEVDTIPANTEFAVMFTADGASEPKGTGHIVIDY</sequence>
<protein>
    <submittedName>
        <fullName evidence="1">Uncharacterized protein</fullName>
    </submittedName>
</protein>
<proteinExistence type="predicted"/>
<comment type="caution">
    <text evidence="1">The sequence shown here is derived from an EMBL/GenBank/DDBJ whole genome shotgun (WGS) entry which is preliminary data.</text>
</comment>
<keyword evidence="2" id="KW-1185">Reference proteome</keyword>
<dbReference type="EMBL" id="BNJK01000001">
    <property type="protein sequence ID" value="GHO96928.1"/>
    <property type="molecule type" value="Genomic_DNA"/>
</dbReference>
<evidence type="ECO:0000313" key="2">
    <source>
        <dbReference type="Proteomes" id="UP000597444"/>
    </source>
</evidence>
<organism evidence="1 2">
    <name type="scientific">Reticulibacter mediterranei</name>
    <dbReference type="NCBI Taxonomy" id="2778369"/>
    <lineage>
        <taxon>Bacteria</taxon>
        <taxon>Bacillati</taxon>
        <taxon>Chloroflexota</taxon>
        <taxon>Ktedonobacteria</taxon>
        <taxon>Ktedonobacterales</taxon>
        <taxon>Reticulibacteraceae</taxon>
        <taxon>Reticulibacter</taxon>
    </lineage>
</organism>
<accession>A0A8J3IQU5</accession>